<dbReference type="EMBL" id="KZ997183">
    <property type="protein sequence ID" value="RKO87747.1"/>
    <property type="molecule type" value="Genomic_DNA"/>
</dbReference>
<name>A0A4V1IQU2_9FUNG</name>
<dbReference type="GO" id="GO:0004483">
    <property type="term" value="F:methyltransferase cap1 activity"/>
    <property type="evidence" value="ECO:0007669"/>
    <property type="project" value="UniProtKB-UniRule"/>
</dbReference>
<feature type="compositionally biased region" description="Low complexity" evidence="2">
    <location>
        <begin position="151"/>
        <end position="162"/>
    </location>
</feature>
<evidence type="ECO:0000259" key="3">
    <source>
        <dbReference type="PROSITE" id="PS51590"/>
    </source>
</evidence>
<dbReference type="GO" id="GO:0006370">
    <property type="term" value="P:7-methylguanosine mRNA capping"/>
    <property type="evidence" value="ECO:0007669"/>
    <property type="project" value="UniProtKB-UniRule"/>
</dbReference>
<keyword evidence="5" id="KW-1185">Reference proteome</keyword>
<organism evidence="4 5">
    <name type="scientific">Blyttiomyces helicus</name>
    <dbReference type="NCBI Taxonomy" id="388810"/>
    <lineage>
        <taxon>Eukaryota</taxon>
        <taxon>Fungi</taxon>
        <taxon>Fungi incertae sedis</taxon>
        <taxon>Chytridiomycota</taxon>
        <taxon>Chytridiomycota incertae sedis</taxon>
        <taxon>Chytridiomycetes</taxon>
        <taxon>Chytridiomycetes incertae sedis</taxon>
        <taxon>Blyttiomyces</taxon>
    </lineage>
</organism>
<dbReference type="PANTHER" id="PTHR16121:SF0">
    <property type="entry name" value="CAP-SPECIFIC MRNA (NUCLEOSIDE-2'-O-)-METHYLTRANSFERASE 1"/>
    <property type="match status" value="1"/>
</dbReference>
<evidence type="ECO:0000256" key="2">
    <source>
        <dbReference type="SAM" id="MobiDB-lite"/>
    </source>
</evidence>
<feature type="domain" description="Mononegavirus-type SAM-dependent 2'-O-MTase" evidence="3">
    <location>
        <begin position="1"/>
        <end position="33"/>
    </location>
</feature>
<accession>A0A4V1IQU2</accession>
<sequence length="222" mass="24038">MADLVYILYRHFTSIAIIKPFTSRPANAERYIICRTLHTHRPQMLIDHLFEANARMNSLKPPLPAAGLRSSHDTLQPGFESLDSRVKSGGLDVVCLLQKGVAEKDKAFADWLAACNMKRRQITETSDAVAAEIAGGSEIAVAIAIGRTTATTPTAEDPVTTDADADAAEEEEEATPSPTIRSRTMEEAPRRRGPPLPPRPSEVGAGAMSASPAKAVRRLRQN</sequence>
<reference evidence="5" key="1">
    <citation type="journal article" date="2018" name="Nat. Microbiol.">
        <title>Leveraging single-cell genomics to expand the fungal tree of life.</title>
        <authorList>
            <person name="Ahrendt S.R."/>
            <person name="Quandt C.A."/>
            <person name="Ciobanu D."/>
            <person name="Clum A."/>
            <person name="Salamov A."/>
            <person name="Andreopoulos B."/>
            <person name="Cheng J.F."/>
            <person name="Woyke T."/>
            <person name="Pelin A."/>
            <person name="Henrissat B."/>
            <person name="Reynolds N.K."/>
            <person name="Benny G.L."/>
            <person name="Smith M.E."/>
            <person name="James T.Y."/>
            <person name="Grigoriev I.V."/>
        </authorList>
    </citation>
    <scope>NUCLEOTIDE SEQUENCE [LARGE SCALE GENOMIC DNA]</scope>
</reference>
<dbReference type="InterPro" id="IPR050851">
    <property type="entry name" value="mRNA_Cap_2O-Ribose_MeTrfase"/>
</dbReference>
<keyword evidence="1" id="KW-0489">Methyltransferase</keyword>
<keyword evidence="1" id="KW-0808">Transferase</keyword>
<keyword evidence="1" id="KW-0506">mRNA capping</keyword>
<keyword evidence="1" id="KW-0949">S-adenosyl-L-methionine</keyword>
<dbReference type="OrthoDB" id="10251234at2759"/>
<dbReference type="PROSITE" id="PS51590">
    <property type="entry name" value="SAM_MT_MNV_L"/>
    <property type="match status" value="1"/>
</dbReference>
<dbReference type="GO" id="GO:0005634">
    <property type="term" value="C:nucleus"/>
    <property type="evidence" value="ECO:0007669"/>
    <property type="project" value="UniProtKB-SubCell"/>
</dbReference>
<dbReference type="GO" id="GO:0032259">
    <property type="term" value="P:methylation"/>
    <property type="evidence" value="ECO:0007669"/>
    <property type="project" value="UniProtKB-KW"/>
</dbReference>
<evidence type="ECO:0000313" key="4">
    <source>
        <dbReference type="EMBL" id="RKO87747.1"/>
    </source>
</evidence>
<feature type="region of interest" description="Disordered" evidence="2">
    <location>
        <begin position="151"/>
        <end position="222"/>
    </location>
</feature>
<comment type="catalytic activity">
    <reaction evidence="1">
        <text>a 5'-end (N(7)-methyl 5'-triphosphoguanosine)-ribonucleoside in mRNA + S-adenosyl-L-methionine = a 5'-end (N(7)-methyl 5'-triphosphoguanosine)-(2'-O-methyl-ribonucleoside) in mRNA + S-adenosyl-L-homocysteine + H(+)</text>
        <dbReference type="Rhea" id="RHEA:67020"/>
        <dbReference type="Rhea" id="RHEA-COMP:17167"/>
        <dbReference type="Rhea" id="RHEA-COMP:17168"/>
        <dbReference type="ChEBI" id="CHEBI:15378"/>
        <dbReference type="ChEBI" id="CHEBI:57856"/>
        <dbReference type="ChEBI" id="CHEBI:59789"/>
        <dbReference type="ChEBI" id="CHEBI:156461"/>
        <dbReference type="ChEBI" id="CHEBI:167609"/>
        <dbReference type="EC" id="2.1.1.57"/>
    </reaction>
</comment>
<dbReference type="AlphaFoldDB" id="A0A4V1IQU2"/>
<protein>
    <recommendedName>
        <fullName evidence="1">Cap-specific mRNA (nucleoside-2'-O-)-methyltransferase 1</fullName>
        <ecNumber evidence="1">2.1.1.57</ecNumber>
    </recommendedName>
    <alternativeName>
        <fullName evidence="1">Cap1 2'O-ribose methyltransferase 1</fullName>
    </alternativeName>
</protein>
<keyword evidence="1" id="KW-0539">Nucleus</keyword>
<evidence type="ECO:0000256" key="1">
    <source>
        <dbReference type="RuleBase" id="RU368012"/>
    </source>
</evidence>
<dbReference type="Proteomes" id="UP000269721">
    <property type="component" value="Unassembled WGS sequence"/>
</dbReference>
<dbReference type="GO" id="GO:0005737">
    <property type="term" value="C:cytoplasm"/>
    <property type="evidence" value="ECO:0007669"/>
    <property type="project" value="TreeGrafter"/>
</dbReference>
<dbReference type="PANTHER" id="PTHR16121">
    <property type="entry name" value="CAP-SPECIFIC MRNA (NUCLEOSIDE-2'-O-)-METHYLTRANSFERASE 1-RELATED"/>
    <property type="match status" value="1"/>
</dbReference>
<dbReference type="GO" id="GO:0003676">
    <property type="term" value="F:nucleic acid binding"/>
    <property type="evidence" value="ECO:0007669"/>
    <property type="project" value="UniProtKB-UniRule"/>
</dbReference>
<keyword evidence="1" id="KW-0507">mRNA processing</keyword>
<dbReference type="Gene3D" id="3.40.50.12760">
    <property type="match status" value="1"/>
</dbReference>
<dbReference type="EC" id="2.1.1.57" evidence="1"/>
<proteinExistence type="predicted"/>
<comment type="subcellular location">
    <subcellularLocation>
        <location evidence="1">Nucleus</location>
    </subcellularLocation>
</comment>
<comment type="function">
    <text evidence="1">S-adenosyl-L-methionine-dependent methyltransferase that mediates RNA cap1 2'-O-ribose methylation to the 5'-cap structure of RNAs. Methylates the ribose of the first nucleotide of a m(7)GpppG-capped mRNA to produce m(7)GpppNmp (cap1).</text>
</comment>
<feature type="compositionally biased region" description="Acidic residues" evidence="2">
    <location>
        <begin position="163"/>
        <end position="174"/>
    </location>
</feature>
<dbReference type="GO" id="GO:0016556">
    <property type="term" value="P:mRNA modification"/>
    <property type="evidence" value="ECO:0007669"/>
    <property type="project" value="UniProtKB-UniRule"/>
</dbReference>
<evidence type="ECO:0000313" key="5">
    <source>
        <dbReference type="Proteomes" id="UP000269721"/>
    </source>
</evidence>
<gene>
    <name evidence="4" type="ORF">BDK51DRAFT_27145</name>
</gene>
<dbReference type="InterPro" id="IPR025786">
    <property type="entry name" value="Mononega_L_MeTrfase"/>
</dbReference>